<dbReference type="PaxDb" id="121845-A0A3Q0JA01"/>
<gene>
    <name evidence="6" type="primary">LOC103517328</name>
</gene>
<dbReference type="PROSITE" id="PS50157">
    <property type="entry name" value="ZINC_FINGER_C2H2_2"/>
    <property type="match status" value="2"/>
</dbReference>
<evidence type="ECO:0000313" key="5">
    <source>
        <dbReference type="Proteomes" id="UP000079169"/>
    </source>
</evidence>
<dbReference type="SMART" id="SM00355">
    <property type="entry name" value="ZnF_C2H2"/>
    <property type="match status" value="3"/>
</dbReference>
<evidence type="ECO:0000256" key="1">
    <source>
        <dbReference type="ARBA" id="ARBA00022723"/>
    </source>
</evidence>
<dbReference type="InterPro" id="IPR036236">
    <property type="entry name" value="Znf_C2H2_sf"/>
</dbReference>
<evidence type="ECO:0000256" key="3">
    <source>
        <dbReference type="PROSITE-ProRule" id="PRU00042"/>
    </source>
</evidence>
<dbReference type="PROSITE" id="PS00028">
    <property type="entry name" value="ZINC_FINGER_C2H2_1"/>
    <property type="match status" value="3"/>
</dbReference>
<keyword evidence="5" id="KW-1185">Reference proteome</keyword>
<dbReference type="InterPro" id="IPR013087">
    <property type="entry name" value="Znf_C2H2_type"/>
</dbReference>
<dbReference type="KEGG" id="dci:103517328"/>
<dbReference type="STRING" id="121845.A0A3Q0JA01"/>
<dbReference type="PANTHER" id="PTHR23234:SF10">
    <property type="entry name" value="RIKEN CDNA 6720489N17 GENE-RELATED"/>
    <property type="match status" value="1"/>
</dbReference>
<dbReference type="Gene3D" id="3.30.160.60">
    <property type="entry name" value="Classic Zinc Finger"/>
    <property type="match status" value="1"/>
</dbReference>
<dbReference type="SUPFAM" id="SSF57667">
    <property type="entry name" value="beta-beta-alpha zinc fingers"/>
    <property type="match status" value="2"/>
</dbReference>
<dbReference type="AlphaFoldDB" id="A0A3Q0JA01"/>
<keyword evidence="2" id="KW-0677">Repeat</keyword>
<proteinExistence type="predicted"/>
<keyword evidence="3" id="KW-0863">Zinc-finger</keyword>
<feature type="domain" description="C2H2-type" evidence="4">
    <location>
        <begin position="49"/>
        <end position="79"/>
    </location>
</feature>
<dbReference type="RefSeq" id="XP_026685261.1">
    <property type="nucleotide sequence ID" value="XM_026829460.1"/>
</dbReference>
<reference evidence="6" key="1">
    <citation type="submission" date="2025-08" db="UniProtKB">
        <authorList>
            <consortium name="RefSeq"/>
        </authorList>
    </citation>
    <scope>IDENTIFICATION</scope>
</reference>
<accession>A0A3Q0JA01</accession>
<dbReference type="GO" id="GO:0008270">
    <property type="term" value="F:zinc ion binding"/>
    <property type="evidence" value="ECO:0007669"/>
    <property type="project" value="UniProtKB-KW"/>
</dbReference>
<keyword evidence="3" id="KW-0862">Zinc</keyword>
<sequence length="150" mass="17568">MESENLNQSKVDPPPVTKRPLYVKSIERCYQAIKQHDGKDRFPARFRSYTCDVCSKSFLKFSNLIYHDQLKHKHLLETQGAQCDQCLEVFLNANRLDTHILMKHATRQHQCPHCMNSYVSWNSLRVHMYQHTGTLITISFDVNLANMKSQ</sequence>
<evidence type="ECO:0000256" key="2">
    <source>
        <dbReference type="ARBA" id="ARBA00022737"/>
    </source>
</evidence>
<organism evidence="5 6">
    <name type="scientific">Diaphorina citri</name>
    <name type="common">Asian citrus psyllid</name>
    <dbReference type="NCBI Taxonomy" id="121845"/>
    <lineage>
        <taxon>Eukaryota</taxon>
        <taxon>Metazoa</taxon>
        <taxon>Ecdysozoa</taxon>
        <taxon>Arthropoda</taxon>
        <taxon>Hexapoda</taxon>
        <taxon>Insecta</taxon>
        <taxon>Pterygota</taxon>
        <taxon>Neoptera</taxon>
        <taxon>Paraneoptera</taxon>
        <taxon>Hemiptera</taxon>
        <taxon>Sternorrhyncha</taxon>
        <taxon>Psylloidea</taxon>
        <taxon>Psyllidae</taxon>
        <taxon>Diaphorininae</taxon>
        <taxon>Diaphorina</taxon>
    </lineage>
</organism>
<feature type="domain" description="C2H2-type" evidence="4">
    <location>
        <begin position="109"/>
        <end position="133"/>
    </location>
</feature>
<protein>
    <submittedName>
        <fullName evidence="6">Protein krueppel-like</fullName>
    </submittedName>
</protein>
<keyword evidence="1" id="KW-0479">Metal-binding</keyword>
<evidence type="ECO:0000313" key="6">
    <source>
        <dbReference type="RefSeq" id="XP_026685261.1"/>
    </source>
</evidence>
<dbReference type="PANTHER" id="PTHR23234">
    <property type="entry name" value="ZNF44 PROTEIN"/>
    <property type="match status" value="1"/>
</dbReference>
<dbReference type="Proteomes" id="UP000079169">
    <property type="component" value="Unplaced"/>
</dbReference>
<evidence type="ECO:0000259" key="4">
    <source>
        <dbReference type="PROSITE" id="PS50157"/>
    </source>
</evidence>
<dbReference type="GeneID" id="103517328"/>
<dbReference type="InterPro" id="IPR050758">
    <property type="entry name" value="Znf_C2H2-type"/>
</dbReference>
<name>A0A3Q0JA01_DIACI</name>